<feature type="domain" description="HTH marR-type" evidence="4">
    <location>
        <begin position="3"/>
        <end position="142"/>
    </location>
</feature>
<evidence type="ECO:0000256" key="3">
    <source>
        <dbReference type="ARBA" id="ARBA00023163"/>
    </source>
</evidence>
<dbReference type="PANTHER" id="PTHR42756">
    <property type="entry name" value="TRANSCRIPTIONAL REGULATOR, MARR"/>
    <property type="match status" value="1"/>
</dbReference>
<dbReference type="Gene3D" id="1.10.10.10">
    <property type="entry name" value="Winged helix-like DNA-binding domain superfamily/Winged helix DNA-binding domain"/>
    <property type="match status" value="1"/>
</dbReference>
<dbReference type="RefSeq" id="WP_090794083.1">
    <property type="nucleotide sequence ID" value="NZ_FMYI01000003.1"/>
</dbReference>
<gene>
    <name evidence="5" type="ORF">SAMN05421734_103113</name>
</gene>
<evidence type="ECO:0000256" key="1">
    <source>
        <dbReference type="ARBA" id="ARBA00023015"/>
    </source>
</evidence>
<keyword evidence="2 5" id="KW-0238">DNA-binding</keyword>
<keyword evidence="1" id="KW-0805">Transcription regulation</keyword>
<keyword evidence="6" id="KW-1185">Reference proteome</keyword>
<name>A0A1G6HLZ9_9BACI</name>
<dbReference type="GO" id="GO:0003700">
    <property type="term" value="F:DNA-binding transcription factor activity"/>
    <property type="evidence" value="ECO:0007669"/>
    <property type="project" value="InterPro"/>
</dbReference>
<organism evidence="5 6">
    <name type="scientific">Pelagirhabdus alkalitolerans</name>
    <dbReference type="NCBI Taxonomy" id="1612202"/>
    <lineage>
        <taxon>Bacteria</taxon>
        <taxon>Bacillati</taxon>
        <taxon>Bacillota</taxon>
        <taxon>Bacilli</taxon>
        <taxon>Bacillales</taxon>
        <taxon>Bacillaceae</taxon>
        <taxon>Pelagirhabdus</taxon>
    </lineage>
</organism>
<dbReference type="STRING" id="1612202.SAMN05421734_103113"/>
<reference evidence="6" key="1">
    <citation type="submission" date="2016-09" db="EMBL/GenBank/DDBJ databases">
        <authorList>
            <person name="Varghese N."/>
            <person name="Submissions S."/>
        </authorList>
    </citation>
    <scope>NUCLEOTIDE SEQUENCE [LARGE SCALE GENOMIC DNA]</scope>
    <source>
        <strain evidence="6">S5</strain>
    </source>
</reference>
<dbReference type="SMART" id="SM00347">
    <property type="entry name" value="HTH_MARR"/>
    <property type="match status" value="1"/>
</dbReference>
<dbReference type="Pfam" id="PF01047">
    <property type="entry name" value="MarR"/>
    <property type="match status" value="1"/>
</dbReference>
<protein>
    <submittedName>
        <fullName evidence="5">DNA-binding transcriptional regulator, MarR family</fullName>
    </submittedName>
</protein>
<dbReference type="EMBL" id="FMYI01000003">
    <property type="protein sequence ID" value="SDB95251.1"/>
    <property type="molecule type" value="Genomic_DNA"/>
</dbReference>
<sequence>MEEDQLDRPIAQIEKHMRYINGIIKYKGRELLKDYCITTPQFIALQWLLEDGDLTIGELSNKINLAFSTTTDLVDRMENNDLVERRRDTKDRRVVRIHLLDKGTEIINEVIEKRQRYLQGILEDVPSSEVDTLNDVLTTLLDKMKIDHDQNKKEEKMRD</sequence>
<evidence type="ECO:0000313" key="5">
    <source>
        <dbReference type="EMBL" id="SDB95251.1"/>
    </source>
</evidence>
<evidence type="ECO:0000313" key="6">
    <source>
        <dbReference type="Proteomes" id="UP000242949"/>
    </source>
</evidence>
<proteinExistence type="predicted"/>
<dbReference type="PROSITE" id="PS50995">
    <property type="entry name" value="HTH_MARR_2"/>
    <property type="match status" value="1"/>
</dbReference>
<dbReference type="PANTHER" id="PTHR42756:SF1">
    <property type="entry name" value="TRANSCRIPTIONAL REPRESSOR OF EMRAB OPERON"/>
    <property type="match status" value="1"/>
</dbReference>
<dbReference type="InterPro" id="IPR036390">
    <property type="entry name" value="WH_DNA-bd_sf"/>
</dbReference>
<dbReference type="InterPro" id="IPR036388">
    <property type="entry name" value="WH-like_DNA-bd_sf"/>
</dbReference>
<dbReference type="AlphaFoldDB" id="A0A1G6HLZ9"/>
<keyword evidence="3" id="KW-0804">Transcription</keyword>
<evidence type="ECO:0000259" key="4">
    <source>
        <dbReference type="PROSITE" id="PS50995"/>
    </source>
</evidence>
<dbReference type="GO" id="GO:0003677">
    <property type="term" value="F:DNA binding"/>
    <property type="evidence" value="ECO:0007669"/>
    <property type="project" value="UniProtKB-KW"/>
</dbReference>
<dbReference type="Proteomes" id="UP000242949">
    <property type="component" value="Unassembled WGS sequence"/>
</dbReference>
<dbReference type="InterPro" id="IPR011991">
    <property type="entry name" value="ArsR-like_HTH"/>
</dbReference>
<evidence type="ECO:0000256" key="2">
    <source>
        <dbReference type="ARBA" id="ARBA00023125"/>
    </source>
</evidence>
<accession>A0A1G6HLZ9</accession>
<dbReference type="CDD" id="cd00090">
    <property type="entry name" value="HTH_ARSR"/>
    <property type="match status" value="1"/>
</dbReference>
<dbReference type="InterPro" id="IPR000835">
    <property type="entry name" value="HTH_MarR-typ"/>
</dbReference>
<dbReference type="SUPFAM" id="SSF46785">
    <property type="entry name" value="Winged helix' DNA-binding domain"/>
    <property type="match status" value="1"/>
</dbReference>
<dbReference type="PRINTS" id="PR00598">
    <property type="entry name" value="HTHMARR"/>
</dbReference>
<dbReference type="OrthoDB" id="9790052at2"/>